<dbReference type="PANTHER" id="PTHR32024:SF1">
    <property type="entry name" value="KTR SYSTEM POTASSIUM UPTAKE PROTEIN B"/>
    <property type="match status" value="1"/>
</dbReference>
<feature type="transmembrane region" description="Helical" evidence="10">
    <location>
        <begin position="196"/>
        <end position="216"/>
    </location>
</feature>
<dbReference type="KEGG" id="hhl:Halha_2091"/>
<dbReference type="GO" id="GO:0005886">
    <property type="term" value="C:plasma membrane"/>
    <property type="evidence" value="ECO:0007669"/>
    <property type="project" value="UniProtKB-SubCell"/>
</dbReference>
<dbReference type="HOGENOM" id="CLU_026429_0_1_9"/>
<evidence type="ECO:0000256" key="3">
    <source>
        <dbReference type="ARBA" id="ARBA00022475"/>
    </source>
</evidence>
<evidence type="ECO:0000256" key="10">
    <source>
        <dbReference type="SAM" id="Phobius"/>
    </source>
</evidence>
<keyword evidence="4" id="KW-0633">Potassium transport</keyword>
<sequence>MKKFFNLYNLSSAQILSLGYSTVILLGALLLTLPIATTNGQGMNFLDAVFTATSATAVTGLIVENTASFFTTFGQVVIMCLIQIGGLGIMSMSTLFVFLVGKRVTLKHRLMIQDDLDQFELSGILQLVKYVIAVTFTIEGTGALLLFTRFIQDMPLGKAIYFAIFHSVSAFNNAGFDIFGNSLENFTGDITVNLTITSLIILGGIGFAVIAEIYDGKKFKNFSLQTKLVLSVTAILIVVGMIGAFILEHSNPATLGKLPLGDKLLASYFLSVTPRTAGFNTVPTGALRSSTIFFVIILMFIGASPGSTGGGIKTTTFGALLAVLYSRVTGKDDIEVYKRRLDKEVIFDALSICLIALTIVALVTTILTITEKAPFLDLLFETVSAFGTVGLSTGVTGNLSVIGRVLIILTMFAGRVGPLTLAVAVAEKRHKANIRYPEEKILVG</sequence>
<keyword evidence="8" id="KW-0406">Ion transport</keyword>
<feature type="transmembrane region" description="Helical" evidence="10">
    <location>
        <begin position="292"/>
        <end position="325"/>
    </location>
</feature>
<evidence type="ECO:0000256" key="8">
    <source>
        <dbReference type="ARBA" id="ARBA00023065"/>
    </source>
</evidence>
<evidence type="ECO:0000256" key="1">
    <source>
        <dbReference type="ARBA" id="ARBA00004651"/>
    </source>
</evidence>
<protein>
    <submittedName>
        <fullName evidence="11">Potassium uptake protein, TrkH family</fullName>
    </submittedName>
</protein>
<comment type="subcellular location">
    <subcellularLocation>
        <location evidence="1">Cell membrane</location>
        <topology evidence="1">Multi-pass membrane protein</topology>
    </subcellularLocation>
</comment>
<evidence type="ECO:0000256" key="5">
    <source>
        <dbReference type="ARBA" id="ARBA00022692"/>
    </source>
</evidence>
<dbReference type="Pfam" id="PF02386">
    <property type="entry name" value="TrkH"/>
    <property type="match status" value="1"/>
</dbReference>
<feature type="transmembrane region" description="Helical" evidence="10">
    <location>
        <begin position="127"/>
        <end position="147"/>
    </location>
</feature>
<dbReference type="Proteomes" id="UP000010880">
    <property type="component" value="Chromosome"/>
</dbReference>
<evidence type="ECO:0000313" key="11">
    <source>
        <dbReference type="EMBL" id="AGB41978.1"/>
    </source>
</evidence>
<feature type="transmembrane region" description="Helical" evidence="10">
    <location>
        <begin position="228"/>
        <end position="247"/>
    </location>
</feature>
<evidence type="ECO:0000256" key="9">
    <source>
        <dbReference type="ARBA" id="ARBA00023136"/>
    </source>
</evidence>
<feature type="transmembrane region" description="Helical" evidence="10">
    <location>
        <begin position="345"/>
        <end position="369"/>
    </location>
</feature>
<dbReference type="PANTHER" id="PTHR32024">
    <property type="entry name" value="TRK SYSTEM POTASSIUM UPTAKE PROTEIN TRKG-RELATED"/>
    <property type="match status" value="1"/>
</dbReference>
<keyword evidence="5 10" id="KW-0812">Transmembrane</keyword>
<dbReference type="NCBIfam" id="TIGR00933">
    <property type="entry name" value="2a38"/>
    <property type="match status" value="1"/>
</dbReference>
<organism evidence="11 12">
    <name type="scientific">Halobacteroides halobius (strain ATCC 35273 / DSM 5150 / MD-1)</name>
    <dbReference type="NCBI Taxonomy" id="748449"/>
    <lineage>
        <taxon>Bacteria</taxon>
        <taxon>Bacillati</taxon>
        <taxon>Bacillota</taxon>
        <taxon>Clostridia</taxon>
        <taxon>Halanaerobiales</taxon>
        <taxon>Halobacteroidaceae</taxon>
        <taxon>Halobacteroides</taxon>
    </lineage>
</organism>
<dbReference type="AlphaFoldDB" id="L0KD20"/>
<feature type="transmembrane region" description="Helical" evidence="10">
    <location>
        <begin position="159"/>
        <end position="176"/>
    </location>
</feature>
<accession>L0KD20</accession>
<feature type="transmembrane region" description="Helical" evidence="10">
    <location>
        <begin position="12"/>
        <end position="33"/>
    </location>
</feature>
<proteinExistence type="predicted"/>
<keyword evidence="6" id="KW-0630">Potassium</keyword>
<dbReference type="STRING" id="748449.Halha_2091"/>
<gene>
    <name evidence="11" type="ordered locus">Halha_2091</name>
</gene>
<evidence type="ECO:0000256" key="2">
    <source>
        <dbReference type="ARBA" id="ARBA00022448"/>
    </source>
</evidence>
<feature type="transmembrane region" description="Helical" evidence="10">
    <location>
        <begin position="45"/>
        <end position="64"/>
    </location>
</feature>
<dbReference type="InterPro" id="IPR003445">
    <property type="entry name" value="Cat_transpt"/>
</dbReference>
<name>L0KD20_HALHC</name>
<evidence type="ECO:0000313" key="12">
    <source>
        <dbReference type="Proteomes" id="UP000010880"/>
    </source>
</evidence>
<dbReference type="eggNOG" id="COG0168">
    <property type="taxonomic scope" value="Bacteria"/>
</dbReference>
<dbReference type="OrthoDB" id="9810952at2"/>
<evidence type="ECO:0000256" key="7">
    <source>
        <dbReference type="ARBA" id="ARBA00022989"/>
    </source>
</evidence>
<keyword evidence="12" id="KW-1185">Reference proteome</keyword>
<dbReference type="EMBL" id="CP003359">
    <property type="protein sequence ID" value="AGB41978.1"/>
    <property type="molecule type" value="Genomic_DNA"/>
</dbReference>
<dbReference type="InterPro" id="IPR004772">
    <property type="entry name" value="TrkH"/>
</dbReference>
<dbReference type="RefSeq" id="WP_015327692.1">
    <property type="nucleotide sequence ID" value="NC_019978.1"/>
</dbReference>
<keyword evidence="7 10" id="KW-1133">Transmembrane helix</keyword>
<feature type="transmembrane region" description="Helical" evidence="10">
    <location>
        <begin position="401"/>
        <end position="426"/>
    </location>
</feature>
<keyword evidence="3" id="KW-1003">Cell membrane</keyword>
<feature type="transmembrane region" description="Helical" evidence="10">
    <location>
        <begin position="76"/>
        <end position="101"/>
    </location>
</feature>
<evidence type="ECO:0000256" key="4">
    <source>
        <dbReference type="ARBA" id="ARBA00022538"/>
    </source>
</evidence>
<keyword evidence="2" id="KW-0813">Transport</keyword>
<dbReference type="GO" id="GO:0015379">
    <property type="term" value="F:potassium:chloride symporter activity"/>
    <property type="evidence" value="ECO:0007669"/>
    <property type="project" value="InterPro"/>
</dbReference>
<evidence type="ECO:0000256" key="6">
    <source>
        <dbReference type="ARBA" id="ARBA00022958"/>
    </source>
</evidence>
<reference evidence="12" key="1">
    <citation type="submission" date="2012-02" db="EMBL/GenBank/DDBJ databases">
        <title>The complete genome of Halobacteroides halobius DSM 5150.</title>
        <authorList>
            <person name="Lucas S."/>
            <person name="Copeland A."/>
            <person name="Lapidus A."/>
            <person name="Glavina del Rio T."/>
            <person name="Dalin E."/>
            <person name="Tice H."/>
            <person name="Bruce D."/>
            <person name="Goodwin L."/>
            <person name="Pitluck S."/>
            <person name="Peters L."/>
            <person name="Mikhailova N."/>
            <person name="Gu W."/>
            <person name="Kyrpides N."/>
            <person name="Mavromatis K."/>
            <person name="Ivanova N."/>
            <person name="Brettin T."/>
            <person name="Detter J.C."/>
            <person name="Han C."/>
            <person name="Larimer F."/>
            <person name="Land M."/>
            <person name="Hauser L."/>
            <person name="Markowitz V."/>
            <person name="Cheng J.-F."/>
            <person name="Hugenholtz P."/>
            <person name="Woyke T."/>
            <person name="Wu D."/>
            <person name="Tindall B."/>
            <person name="Pomrenke H."/>
            <person name="Brambilla E."/>
            <person name="Klenk H.-P."/>
            <person name="Eisen J.A."/>
        </authorList>
    </citation>
    <scope>NUCLEOTIDE SEQUENCE [LARGE SCALE GENOMIC DNA]</scope>
    <source>
        <strain evidence="12">ATCC 35273 / DSM 5150 / MD-1</strain>
    </source>
</reference>
<keyword evidence="9 10" id="KW-0472">Membrane</keyword>